<evidence type="ECO:0000313" key="2">
    <source>
        <dbReference type="Proteomes" id="UP001341840"/>
    </source>
</evidence>
<accession>A0ABU6RKS7</accession>
<sequence>MHVGSRCCYRKFSRRWYPINRQKLLFRTKQPLLPILDFLPLPTLNTVTRAAFLFPLSRETIDVDGVSDSFFEDAISHHNFDPEDNHDNLEEVIQEPSNNVEIKHWEGMRFATVEEAQKFYWHFASKSAFIPKKKDHQLGDNRWYKGSYCSIISLQQRWLSSITG</sequence>
<gene>
    <name evidence="1" type="ORF">PIB30_061495</name>
</gene>
<keyword evidence="2" id="KW-1185">Reference proteome</keyword>
<name>A0ABU6RKS7_9FABA</name>
<protein>
    <submittedName>
        <fullName evidence="1">Uncharacterized protein</fullName>
    </submittedName>
</protein>
<organism evidence="1 2">
    <name type="scientific">Stylosanthes scabra</name>
    <dbReference type="NCBI Taxonomy" id="79078"/>
    <lineage>
        <taxon>Eukaryota</taxon>
        <taxon>Viridiplantae</taxon>
        <taxon>Streptophyta</taxon>
        <taxon>Embryophyta</taxon>
        <taxon>Tracheophyta</taxon>
        <taxon>Spermatophyta</taxon>
        <taxon>Magnoliopsida</taxon>
        <taxon>eudicotyledons</taxon>
        <taxon>Gunneridae</taxon>
        <taxon>Pentapetalae</taxon>
        <taxon>rosids</taxon>
        <taxon>fabids</taxon>
        <taxon>Fabales</taxon>
        <taxon>Fabaceae</taxon>
        <taxon>Papilionoideae</taxon>
        <taxon>50 kb inversion clade</taxon>
        <taxon>dalbergioids sensu lato</taxon>
        <taxon>Dalbergieae</taxon>
        <taxon>Pterocarpus clade</taxon>
        <taxon>Stylosanthes</taxon>
    </lineage>
</organism>
<comment type="caution">
    <text evidence="1">The sequence shown here is derived from an EMBL/GenBank/DDBJ whole genome shotgun (WGS) entry which is preliminary data.</text>
</comment>
<dbReference type="Proteomes" id="UP001341840">
    <property type="component" value="Unassembled WGS sequence"/>
</dbReference>
<reference evidence="1 2" key="1">
    <citation type="journal article" date="2023" name="Plants (Basel)">
        <title>Bridging the Gap: Combining Genomics and Transcriptomics Approaches to Understand Stylosanthes scabra, an Orphan Legume from the Brazilian Caatinga.</title>
        <authorList>
            <person name="Ferreira-Neto J.R.C."/>
            <person name="da Silva M.D."/>
            <person name="Binneck E."/>
            <person name="de Melo N.F."/>
            <person name="da Silva R.H."/>
            <person name="de Melo A.L.T.M."/>
            <person name="Pandolfi V."/>
            <person name="Bustamante F.O."/>
            <person name="Brasileiro-Vidal A.C."/>
            <person name="Benko-Iseppon A.M."/>
        </authorList>
    </citation>
    <scope>NUCLEOTIDE SEQUENCE [LARGE SCALE GENOMIC DNA]</scope>
    <source>
        <tissue evidence="1">Leaves</tissue>
    </source>
</reference>
<proteinExistence type="predicted"/>
<evidence type="ECO:0000313" key="1">
    <source>
        <dbReference type="EMBL" id="MED6124706.1"/>
    </source>
</evidence>
<dbReference type="EMBL" id="JASCZI010030766">
    <property type="protein sequence ID" value="MED6124706.1"/>
    <property type="molecule type" value="Genomic_DNA"/>
</dbReference>